<dbReference type="PANTHER" id="PTHR10133:SF62">
    <property type="entry name" value="DNA POLYMERASE THETA"/>
    <property type="match status" value="1"/>
</dbReference>
<dbReference type="Pfam" id="PF01612">
    <property type="entry name" value="DNA_pol_A_exo1"/>
    <property type="match status" value="1"/>
</dbReference>
<dbReference type="Gene3D" id="1.20.1060.10">
    <property type="entry name" value="Taq DNA Polymerase, Chain T, domain 4"/>
    <property type="match status" value="1"/>
</dbReference>
<dbReference type="SUPFAM" id="SSF52141">
    <property type="entry name" value="Uracil-DNA glycosylase-like"/>
    <property type="match status" value="1"/>
</dbReference>
<dbReference type="SMART" id="SM00482">
    <property type="entry name" value="POLAc"/>
    <property type="match status" value="1"/>
</dbReference>
<dbReference type="InterPro" id="IPR036397">
    <property type="entry name" value="RNaseH_sf"/>
</dbReference>
<gene>
    <name evidence="3" type="ORF">LCGC14_1825300</name>
</gene>
<dbReference type="InterPro" id="IPR005122">
    <property type="entry name" value="Uracil-DNA_glycosylase-like"/>
</dbReference>
<dbReference type="Gene3D" id="3.40.470.10">
    <property type="entry name" value="Uracil-DNA glycosylase-like domain"/>
    <property type="match status" value="1"/>
</dbReference>
<dbReference type="PANTHER" id="PTHR10133">
    <property type="entry name" value="DNA POLYMERASE I"/>
    <property type="match status" value="1"/>
</dbReference>
<protein>
    <recommendedName>
        <fullName evidence="4">DNA-directed DNA polymerase family A palm domain-containing protein</fullName>
    </recommendedName>
</protein>
<dbReference type="EMBL" id="LAZR01017945">
    <property type="protein sequence ID" value="KKL98350.1"/>
    <property type="molecule type" value="Genomic_DNA"/>
</dbReference>
<organism evidence="3">
    <name type="scientific">marine sediment metagenome</name>
    <dbReference type="NCBI Taxonomy" id="412755"/>
    <lineage>
        <taxon>unclassified sequences</taxon>
        <taxon>metagenomes</taxon>
        <taxon>ecological metagenomes</taxon>
    </lineage>
</organism>
<sequence>PTTTTLMQFQSLLDPTRLIPIDSLGSVRGVASTGLVGCDHCPLDGKPKVMDAIEGRKIFVWTHAPGVKEEERVHNLVGSAGKLLWRELNREGIHRVDCDVHAVVRCRPTTDGRDRIPTDIESQCCSVFTQRALKKSRAHVHLVLGDFAARKLLGAEYRKDRVTFWSSRLNAHVVQTCHPNQLLRDPPIELRREFRRALGAVAILQNCKSEFSILDFFDYREIKNARALKRHLSKLAASGGRIAVDIEDSRGWAKRRDRLLCIAFCGEPGTARVVFLDHPQRVLTKTEYGARVEVLREFLEDDSIEKIFHHGNHDVNGLRELAGINTKGYTYDTEYAAYLVDPNQRKYGLQYLSNNLVPEFGGYKNLPARYAKKRDLAVTTTMGAGEKQTSLDYSTVPANLLGKYCCGDVDLSKRVELLTKKHISLPLLQVFIHCGFMIDKMEDNGPYFDFKFYKQIEEHLPTMIRRLRTQIRDHVDRPAFNPSSPKQVGWLIYDHLGLPLTENRKKKAGTRETGSKILEQLKVRHPVLSEILEYRRLTKLQGTYLTGYHVCAQRYEGRVKTKWWLTGTITGRLRSGGGDRDVVNLQNIANDPLAQNLLVSDRRWKTIEKELARGEDPKRVLTSYGDIKVFLAFDYSGIEVRILAEITGDPALLALFNRGDDIHSLVGEELTGIPAEKIKHDKKTRVMIKGLHFGLIYGQSPEQMYENLKAQFIKMKIPKLEWPTLADLKEFQRKYFLKFRYVKKYIDRMHGKAERDNYVETMFGFRRPIWAGGNDDQRGTFWKNQAQNSPIQGSAHQLLLMCMAILHRKPKTYHLLQGLTLEIHDSMYFYVPLNRLVEAYKMAKDLMEHEVARYIERFFKIKLRVPLVSEAEAGF</sequence>
<dbReference type="SUPFAM" id="SSF56672">
    <property type="entry name" value="DNA/RNA polymerases"/>
    <property type="match status" value="1"/>
</dbReference>
<dbReference type="SUPFAM" id="SSF53098">
    <property type="entry name" value="Ribonuclease H-like"/>
    <property type="match status" value="1"/>
</dbReference>
<reference evidence="3" key="1">
    <citation type="journal article" date="2015" name="Nature">
        <title>Complex archaea that bridge the gap between prokaryotes and eukaryotes.</title>
        <authorList>
            <person name="Spang A."/>
            <person name="Saw J.H."/>
            <person name="Jorgensen S.L."/>
            <person name="Zaremba-Niedzwiedzka K."/>
            <person name="Martijn J."/>
            <person name="Lind A.E."/>
            <person name="van Eijk R."/>
            <person name="Schleper C."/>
            <person name="Guy L."/>
            <person name="Ettema T.J."/>
        </authorList>
    </citation>
    <scope>NUCLEOTIDE SEQUENCE</scope>
</reference>
<dbReference type="GO" id="GO:0003887">
    <property type="term" value="F:DNA-directed DNA polymerase activity"/>
    <property type="evidence" value="ECO:0007669"/>
    <property type="project" value="InterPro"/>
</dbReference>
<dbReference type="InterPro" id="IPR012337">
    <property type="entry name" value="RNaseH-like_sf"/>
</dbReference>
<dbReference type="GO" id="GO:0003677">
    <property type="term" value="F:DNA binding"/>
    <property type="evidence" value="ECO:0007669"/>
    <property type="project" value="InterPro"/>
</dbReference>
<dbReference type="SMART" id="SM00474">
    <property type="entry name" value="35EXOc"/>
    <property type="match status" value="1"/>
</dbReference>
<dbReference type="Pfam" id="PF03167">
    <property type="entry name" value="UDG"/>
    <property type="match status" value="1"/>
</dbReference>
<feature type="non-terminal residue" evidence="3">
    <location>
        <position position="875"/>
    </location>
</feature>
<dbReference type="InterPro" id="IPR036895">
    <property type="entry name" value="Uracil-DNA_glycosylase-like_sf"/>
</dbReference>
<comment type="caution">
    <text evidence="3">The sequence shown here is derived from an EMBL/GenBank/DDBJ whole genome shotgun (WGS) entry which is preliminary data.</text>
</comment>
<feature type="domain" description="3'-5' exonuclease" evidence="1">
    <location>
        <begin position="219"/>
        <end position="428"/>
    </location>
</feature>
<dbReference type="AlphaFoldDB" id="A0A0F9IXC8"/>
<dbReference type="GO" id="GO:0006302">
    <property type="term" value="P:double-strand break repair"/>
    <property type="evidence" value="ECO:0007669"/>
    <property type="project" value="TreeGrafter"/>
</dbReference>
<dbReference type="Gene3D" id="3.30.70.370">
    <property type="match status" value="1"/>
</dbReference>
<dbReference type="Pfam" id="PF00476">
    <property type="entry name" value="DNA_pol_A"/>
    <property type="match status" value="1"/>
</dbReference>
<name>A0A0F9IXC8_9ZZZZ</name>
<dbReference type="InterPro" id="IPR043502">
    <property type="entry name" value="DNA/RNA_pol_sf"/>
</dbReference>
<feature type="non-terminal residue" evidence="3">
    <location>
        <position position="1"/>
    </location>
</feature>
<evidence type="ECO:0000313" key="3">
    <source>
        <dbReference type="EMBL" id="KKL98350.1"/>
    </source>
</evidence>
<dbReference type="InterPro" id="IPR002298">
    <property type="entry name" value="DNA_polymerase_A"/>
</dbReference>
<dbReference type="Gene3D" id="1.10.150.20">
    <property type="entry name" value="5' to 3' exonuclease, C-terminal subdomain"/>
    <property type="match status" value="1"/>
</dbReference>
<accession>A0A0F9IXC8</accession>
<dbReference type="InterPro" id="IPR001098">
    <property type="entry name" value="DNA-dir_DNA_pol_A_palm_dom"/>
</dbReference>
<dbReference type="GO" id="GO:0006261">
    <property type="term" value="P:DNA-templated DNA replication"/>
    <property type="evidence" value="ECO:0007669"/>
    <property type="project" value="InterPro"/>
</dbReference>
<dbReference type="Gene3D" id="3.30.420.10">
    <property type="entry name" value="Ribonuclease H-like superfamily/Ribonuclease H"/>
    <property type="match status" value="1"/>
</dbReference>
<feature type="domain" description="DNA-directed DNA polymerase family A palm" evidence="2">
    <location>
        <begin position="614"/>
        <end position="835"/>
    </location>
</feature>
<evidence type="ECO:0000259" key="2">
    <source>
        <dbReference type="SMART" id="SM00482"/>
    </source>
</evidence>
<dbReference type="GO" id="GO:0008408">
    <property type="term" value="F:3'-5' exonuclease activity"/>
    <property type="evidence" value="ECO:0007669"/>
    <property type="project" value="InterPro"/>
</dbReference>
<evidence type="ECO:0008006" key="4">
    <source>
        <dbReference type="Google" id="ProtNLM"/>
    </source>
</evidence>
<proteinExistence type="predicted"/>
<dbReference type="InterPro" id="IPR002562">
    <property type="entry name" value="3'-5'_exonuclease_dom"/>
</dbReference>
<evidence type="ECO:0000259" key="1">
    <source>
        <dbReference type="SMART" id="SM00474"/>
    </source>
</evidence>